<dbReference type="Proteomes" id="UP000243661">
    <property type="component" value="Unassembled WGS sequence"/>
</dbReference>
<dbReference type="Gene3D" id="6.10.280.50">
    <property type="match status" value="1"/>
</dbReference>
<dbReference type="OrthoDB" id="5616367at2"/>
<evidence type="ECO:0000313" key="1">
    <source>
        <dbReference type="EMBL" id="MFN0298048.1"/>
    </source>
</evidence>
<dbReference type="EMBL" id="FMBK01000010">
    <property type="protein sequence ID" value="SCC72491.1"/>
    <property type="molecule type" value="Genomic_DNA"/>
</dbReference>
<evidence type="ECO:0000313" key="2">
    <source>
        <dbReference type="EMBL" id="SCC72491.1"/>
    </source>
</evidence>
<accession>A0A1C4GXI3</accession>
<dbReference type="EMBL" id="JBJXCW010000010">
    <property type="protein sequence ID" value="MFN0298048.1"/>
    <property type="molecule type" value="Genomic_DNA"/>
</dbReference>
<organism evidence="2 3">
    <name type="scientific">Acinetobacter albensis</name>
    <dbReference type="NCBI Taxonomy" id="1673609"/>
    <lineage>
        <taxon>Bacteria</taxon>
        <taxon>Pseudomonadati</taxon>
        <taxon>Pseudomonadota</taxon>
        <taxon>Gammaproteobacteria</taxon>
        <taxon>Moraxellales</taxon>
        <taxon>Moraxellaceae</taxon>
        <taxon>Acinetobacter</taxon>
    </lineage>
</organism>
<name>A0A1C4GXI3_9GAMM</name>
<evidence type="ECO:0000313" key="3">
    <source>
        <dbReference type="Proteomes" id="UP000243661"/>
    </source>
</evidence>
<dbReference type="AlphaFoldDB" id="A0A1C4GXI3"/>
<reference evidence="2 3" key="1">
    <citation type="submission" date="2016-08" db="EMBL/GenBank/DDBJ databases">
        <authorList>
            <person name="Seilhamer J.J."/>
        </authorList>
    </citation>
    <scope>NUCLEOTIDE SEQUENCE [LARGE SCALE GENOMIC DNA]</scope>
    <source>
        <strain evidence="2 3">ANC 4874</strain>
    </source>
</reference>
<proteinExistence type="predicted"/>
<protein>
    <submittedName>
        <fullName evidence="1">YdcH family protein</fullName>
    </submittedName>
</protein>
<dbReference type="Proteomes" id="UP001632339">
    <property type="component" value="Unassembled WGS sequence"/>
</dbReference>
<reference evidence="1 4" key="2">
    <citation type="submission" date="2024-12" db="EMBL/GenBank/DDBJ databases">
        <title>C001-4G Acinetobacter sp. assembled genome.</title>
        <authorList>
            <person name="D'Arcy K."/>
            <person name="Kingdon A.D.H."/>
            <person name="Breen A."/>
            <person name="Mckeown C."/>
            <person name="Allman E."/>
            <person name="Sharma P."/>
            <person name="Mcleman A."/>
            <person name="Roberts A.P."/>
        </authorList>
    </citation>
    <scope>NUCLEOTIDE SEQUENCE [LARGE SCALE GENOMIC DNA]</scope>
    <source>
        <strain evidence="1 4">C1-4G</strain>
    </source>
</reference>
<gene>
    <name evidence="1" type="ORF">ACKVE0_11020</name>
    <name evidence="2" type="ORF">GA0116959_11013</name>
</gene>
<keyword evidence="4" id="KW-1185">Reference proteome</keyword>
<evidence type="ECO:0000313" key="4">
    <source>
        <dbReference type="Proteomes" id="UP001632339"/>
    </source>
</evidence>
<dbReference type="InterPro" id="IPR007420">
    <property type="entry name" value="DUF465"/>
</dbReference>
<sequence>MKTKECNKKIKKMFPEHQELIQKLRHDDPHFAKIFEHHEELDKEITQLELNPVNLINDDIELLKRKKLKMKDEIYKILTQTTQSSPLS</sequence>
<dbReference type="RefSeq" id="WP_053578906.1">
    <property type="nucleotide sequence ID" value="NZ_FMBK01000010.1"/>
</dbReference>
<dbReference type="Pfam" id="PF04325">
    <property type="entry name" value="DUF465"/>
    <property type="match status" value="1"/>
</dbReference>
<dbReference type="InterPro" id="IPR038444">
    <property type="entry name" value="DUF465_sf"/>
</dbReference>